<organism evidence="1">
    <name type="scientific">marine sediment metagenome</name>
    <dbReference type="NCBI Taxonomy" id="412755"/>
    <lineage>
        <taxon>unclassified sequences</taxon>
        <taxon>metagenomes</taxon>
        <taxon>ecological metagenomes</taxon>
    </lineage>
</organism>
<name>X1FDW6_9ZZZZ</name>
<evidence type="ECO:0000313" key="1">
    <source>
        <dbReference type="EMBL" id="GAH43177.1"/>
    </source>
</evidence>
<sequence length="122" mass="13795">MHRVETLADRDEGFRGTEDNIPFKHLIPLSEIIAGALGQGVDTKAVEERYRGITQRLGGEFKVLLEVPESELSRSISSRVVEGIMRVRKGKVKIKCGYDGVYGKVRVFDEEEKSLEKQLDLF</sequence>
<dbReference type="AlphaFoldDB" id="X1FDW6"/>
<dbReference type="PANTHER" id="PTHR40084">
    <property type="entry name" value="PHOSPHOHYDROLASE, PHP FAMILY"/>
    <property type="match status" value="1"/>
</dbReference>
<accession>X1FDW6</accession>
<comment type="caution">
    <text evidence="1">The sequence shown here is derived from an EMBL/GenBank/DDBJ whole genome shotgun (WGS) entry which is preliminary data.</text>
</comment>
<protein>
    <submittedName>
        <fullName evidence="1">Uncharacterized protein</fullName>
    </submittedName>
</protein>
<dbReference type="PANTHER" id="PTHR40084:SF1">
    <property type="entry name" value="PHOSPHOTRANSFERASE"/>
    <property type="match status" value="1"/>
</dbReference>
<dbReference type="EMBL" id="BARU01012618">
    <property type="protein sequence ID" value="GAH43177.1"/>
    <property type="molecule type" value="Genomic_DNA"/>
</dbReference>
<proteinExistence type="predicted"/>
<gene>
    <name evidence="1" type="ORF">S03H2_23175</name>
</gene>
<reference evidence="1" key="1">
    <citation type="journal article" date="2014" name="Front. Microbiol.">
        <title>High frequency of phylogenetically diverse reductive dehalogenase-homologous genes in deep subseafloor sedimentary metagenomes.</title>
        <authorList>
            <person name="Kawai M."/>
            <person name="Futagami T."/>
            <person name="Toyoda A."/>
            <person name="Takaki Y."/>
            <person name="Nishi S."/>
            <person name="Hori S."/>
            <person name="Arai W."/>
            <person name="Tsubouchi T."/>
            <person name="Morono Y."/>
            <person name="Uchiyama I."/>
            <person name="Ito T."/>
            <person name="Fujiyama A."/>
            <person name="Inagaki F."/>
            <person name="Takami H."/>
        </authorList>
    </citation>
    <scope>NUCLEOTIDE SEQUENCE</scope>
    <source>
        <strain evidence="1">Expedition CK06-06</strain>
    </source>
</reference>